<dbReference type="Ensembl" id="ENSSSUT00005006461.1">
    <property type="protein sequence ID" value="ENSSSUP00005005587.1"/>
    <property type="gene ID" value="ENSSSUG00005003639.1"/>
</dbReference>
<name>A0A673SWR0_SURSU</name>
<keyword evidence="8 12" id="KW-0472">Membrane</keyword>
<dbReference type="OMA" id="HEAQPRE"/>
<feature type="transmembrane region" description="Helical" evidence="12">
    <location>
        <begin position="9"/>
        <end position="28"/>
    </location>
</feature>
<dbReference type="Proteomes" id="UP000472268">
    <property type="component" value="Chromosome 5"/>
</dbReference>
<comment type="subcellular location">
    <subcellularLocation>
        <location evidence="1">Endoplasmic reticulum membrane</location>
        <topology evidence="1">Multi-pass membrane protein</topology>
    </subcellularLocation>
</comment>
<keyword evidence="5" id="KW-0256">Endoplasmic reticulum</keyword>
<dbReference type="Pfam" id="PF04420">
    <property type="entry name" value="CHD5"/>
    <property type="match status" value="1"/>
</dbReference>
<evidence type="ECO:0000256" key="10">
    <source>
        <dbReference type="ARBA" id="ARBA00033006"/>
    </source>
</evidence>
<evidence type="ECO:0000256" key="5">
    <source>
        <dbReference type="ARBA" id="ARBA00022824"/>
    </source>
</evidence>
<evidence type="ECO:0000313" key="13">
    <source>
        <dbReference type="Ensembl" id="ENSSSUP00005005587.1"/>
    </source>
</evidence>
<evidence type="ECO:0000256" key="4">
    <source>
        <dbReference type="ARBA" id="ARBA00022692"/>
    </source>
</evidence>
<evidence type="ECO:0000313" key="14">
    <source>
        <dbReference type="Proteomes" id="UP000472268"/>
    </source>
</evidence>
<accession>A0A673SWR0</accession>
<dbReference type="PANTHER" id="PTHR42650">
    <property type="entry name" value="TAIL-ANCHORED PROTEIN INSERTION RECEPTOR WRB"/>
    <property type="match status" value="1"/>
</dbReference>
<evidence type="ECO:0000256" key="7">
    <source>
        <dbReference type="ARBA" id="ARBA00023054"/>
    </source>
</evidence>
<dbReference type="OrthoDB" id="69461at2759"/>
<comment type="similarity">
    <text evidence="2">Belongs to the WRB/GET1 family.</text>
</comment>
<dbReference type="GeneID" id="115291452"/>
<keyword evidence="4 12" id="KW-0812">Transmembrane</keyword>
<keyword evidence="6 12" id="KW-1133">Transmembrane helix</keyword>
<evidence type="ECO:0000256" key="9">
    <source>
        <dbReference type="ARBA" id="ARBA00032437"/>
    </source>
</evidence>
<dbReference type="GO" id="GO:0043529">
    <property type="term" value="C:GET complex"/>
    <property type="evidence" value="ECO:0007669"/>
    <property type="project" value="TreeGrafter"/>
</dbReference>
<organism evidence="13 14">
    <name type="scientific">Suricata suricatta</name>
    <name type="common">Meerkat</name>
    <dbReference type="NCBI Taxonomy" id="37032"/>
    <lineage>
        <taxon>Eukaryota</taxon>
        <taxon>Metazoa</taxon>
        <taxon>Chordata</taxon>
        <taxon>Craniata</taxon>
        <taxon>Vertebrata</taxon>
        <taxon>Euteleostomi</taxon>
        <taxon>Mammalia</taxon>
        <taxon>Eutheria</taxon>
        <taxon>Laurasiatheria</taxon>
        <taxon>Carnivora</taxon>
        <taxon>Feliformia</taxon>
        <taxon>Herpestidae</taxon>
        <taxon>Suricata</taxon>
    </lineage>
</organism>
<evidence type="ECO:0000256" key="11">
    <source>
        <dbReference type="SAM" id="Coils"/>
    </source>
</evidence>
<dbReference type="InterPro" id="IPR029012">
    <property type="entry name" value="Helix_hairpin_bin_sf"/>
</dbReference>
<dbReference type="GO" id="GO:0043495">
    <property type="term" value="F:protein-membrane adaptor activity"/>
    <property type="evidence" value="ECO:0007669"/>
    <property type="project" value="TreeGrafter"/>
</dbReference>
<dbReference type="PANTHER" id="PTHR42650:SF1">
    <property type="entry name" value="GUIDED ENTRY OF TAIL-ANCHORED PROTEINS FACTOR 1"/>
    <property type="match status" value="1"/>
</dbReference>
<dbReference type="Gene3D" id="1.10.287.660">
    <property type="entry name" value="Helix hairpin bin"/>
    <property type="match status" value="1"/>
</dbReference>
<dbReference type="FunFam" id="1.10.287.660:FF:000004">
    <property type="entry name" value="tail-anchored protein insertion receptor WRB"/>
    <property type="match status" value="1"/>
</dbReference>
<dbReference type="GO" id="GO:0071816">
    <property type="term" value="P:tail-anchored membrane protein insertion into ER membrane"/>
    <property type="evidence" value="ECO:0007669"/>
    <property type="project" value="InterPro"/>
</dbReference>
<evidence type="ECO:0000256" key="2">
    <source>
        <dbReference type="ARBA" id="ARBA00010799"/>
    </source>
</evidence>
<proteinExistence type="inferred from homology"/>
<reference evidence="13" key="2">
    <citation type="submission" date="2025-08" db="UniProtKB">
        <authorList>
            <consortium name="Ensembl"/>
        </authorList>
    </citation>
    <scope>IDENTIFICATION</scope>
</reference>
<evidence type="ECO:0000256" key="6">
    <source>
        <dbReference type="ARBA" id="ARBA00022989"/>
    </source>
</evidence>
<feature type="coiled-coil region" evidence="11">
    <location>
        <begin position="39"/>
        <end position="92"/>
    </location>
</feature>
<evidence type="ECO:0000256" key="12">
    <source>
        <dbReference type="SAM" id="Phobius"/>
    </source>
</evidence>
<evidence type="ECO:0000256" key="8">
    <source>
        <dbReference type="ARBA" id="ARBA00023136"/>
    </source>
</evidence>
<dbReference type="CTD" id="7485"/>
<protein>
    <recommendedName>
        <fullName evidence="3">Guided entry of tail-anchored proteins factor 1</fullName>
    </recommendedName>
    <alternativeName>
        <fullName evidence="9">Tail-anchored protein insertion receptor WRB</fullName>
    </alternativeName>
    <alternativeName>
        <fullName evidence="10">Tryptophan-rich basic protein</fullName>
    </alternativeName>
</protein>
<keyword evidence="7 11" id="KW-0175">Coiled coil</keyword>
<evidence type="ECO:0000256" key="3">
    <source>
        <dbReference type="ARBA" id="ARBA00017951"/>
    </source>
</evidence>
<keyword evidence="14" id="KW-1185">Reference proteome</keyword>
<evidence type="ECO:0000256" key="1">
    <source>
        <dbReference type="ARBA" id="ARBA00004477"/>
    </source>
</evidence>
<dbReference type="AlphaFoldDB" id="A0A673SWR0"/>
<dbReference type="RefSeq" id="XP_029794783.1">
    <property type="nucleotide sequence ID" value="XM_029938923.1"/>
</dbReference>
<dbReference type="GO" id="GO:0005789">
    <property type="term" value="C:endoplasmic reticulum membrane"/>
    <property type="evidence" value="ECO:0007669"/>
    <property type="project" value="UniProtKB-SubCell"/>
</dbReference>
<gene>
    <name evidence="13" type="primary">GET1</name>
</gene>
<reference evidence="13 14" key="1">
    <citation type="submission" date="2019-05" db="EMBL/GenBank/DDBJ databases">
        <title>A Chromosome-scale Meerkat (S. suricatta) Genome Assembly.</title>
        <authorList>
            <person name="Dudchenko O."/>
            <person name="Lieberman Aiden E."/>
            <person name="Tung J."/>
            <person name="Barreiro L.B."/>
            <person name="Clutton-Brock T.H."/>
        </authorList>
    </citation>
    <scope>NUCLEOTIDE SEQUENCE [LARGE SCALE GENOMIC DNA]</scope>
</reference>
<reference evidence="13" key="3">
    <citation type="submission" date="2025-09" db="UniProtKB">
        <authorList>
            <consortium name="Ensembl"/>
        </authorList>
    </citation>
    <scope>IDENTIFICATION</scope>
</reference>
<sequence length="302" mass="33909">MSAEEADRWAWLLVLSFVFGCNVLRILLPSFSSFMSRVLQKDAEQESQMRAEIQDMKQELSTVNMMDEFARYARLERRINKMTDKLKTHVKARTAQLAKIKWVISVAFYVLQPVGKREHLIHTWYFVGVPVRVTGGHAVCGGGRARPLSGRGAHRPHEAQPRERQLLEGCPDGVAHLEVLLCPCGRGAEQVDNSAGPPGGLPYQSSRRRRHHLLDFSLQQSRGHRAAPLQLRARRVRLDAANGGFSLIRKQRNCNAPAGTGASCCAAQSDTNRRRVCVFLPPFKMSCVGRAFVSYYLLIRSC</sequence>
<dbReference type="InterPro" id="IPR028945">
    <property type="entry name" value="Get1"/>
</dbReference>